<dbReference type="SUPFAM" id="SSF52980">
    <property type="entry name" value="Restriction endonuclease-like"/>
    <property type="match status" value="1"/>
</dbReference>
<keyword evidence="2" id="KW-0255">Endonuclease</keyword>
<dbReference type="InterPro" id="IPR008538">
    <property type="entry name" value="Uma2"/>
</dbReference>
<accession>A0ABR8ERM7</accession>
<reference evidence="2 3" key="1">
    <citation type="journal article" date="2020" name="ISME J.">
        <title>Comparative genomics reveals insights into cyanobacterial evolution and habitat adaptation.</title>
        <authorList>
            <person name="Chen M.Y."/>
            <person name="Teng W.K."/>
            <person name="Zhao L."/>
            <person name="Hu C.X."/>
            <person name="Zhou Y.K."/>
            <person name="Han B.P."/>
            <person name="Song L.R."/>
            <person name="Shu W.S."/>
        </authorList>
    </citation>
    <scope>NUCLEOTIDE SEQUENCE [LARGE SCALE GENOMIC DNA]</scope>
    <source>
        <strain evidence="2 3">FACHB-391</strain>
    </source>
</reference>
<dbReference type="InterPro" id="IPR012296">
    <property type="entry name" value="Nuclease_put_TT1808"/>
</dbReference>
<gene>
    <name evidence="2" type="ORF">H6G95_06445</name>
</gene>
<dbReference type="PANTHER" id="PTHR34107">
    <property type="entry name" value="SLL0198 PROTEIN-RELATED"/>
    <property type="match status" value="1"/>
</dbReference>
<evidence type="ECO:0000313" key="2">
    <source>
        <dbReference type="EMBL" id="MBD2560266.1"/>
    </source>
</evidence>
<comment type="caution">
    <text evidence="2">The sequence shown here is derived from an EMBL/GenBank/DDBJ whole genome shotgun (WGS) entry which is preliminary data.</text>
</comment>
<keyword evidence="2" id="KW-0540">Nuclease</keyword>
<sequence>MTSEKITVQSLYTVTDEELMLISSQNPELRFERNANGTLETMPPTGGISGNREIKAGAYLFNWVESQELGEVFRPITGFKLANTAVRSPDAAFVAKGRLPEGWDQQEDKFINLAPDFAIEIRSKNDSLTKLKAKMEEYISNGVQLGWLIDSKNQQALVYRRDGSITQYLATAILSGEDVVPGFILPLKKLL</sequence>
<keyword evidence="3" id="KW-1185">Reference proteome</keyword>
<feature type="domain" description="Putative restriction endonuclease" evidence="1">
    <location>
        <begin position="21"/>
        <end position="187"/>
    </location>
</feature>
<protein>
    <submittedName>
        <fullName evidence="2">Uma2 family endonuclease</fullName>
    </submittedName>
</protein>
<evidence type="ECO:0000313" key="3">
    <source>
        <dbReference type="Proteomes" id="UP000604661"/>
    </source>
</evidence>
<dbReference type="GO" id="GO:0004519">
    <property type="term" value="F:endonuclease activity"/>
    <property type="evidence" value="ECO:0007669"/>
    <property type="project" value="UniProtKB-KW"/>
</dbReference>
<dbReference type="CDD" id="cd06260">
    <property type="entry name" value="DUF820-like"/>
    <property type="match status" value="1"/>
</dbReference>
<organism evidence="2 3">
    <name type="scientific">Nostoc linckia FACHB-391</name>
    <dbReference type="NCBI Taxonomy" id="2692906"/>
    <lineage>
        <taxon>Bacteria</taxon>
        <taxon>Bacillati</taxon>
        <taxon>Cyanobacteriota</taxon>
        <taxon>Cyanophyceae</taxon>
        <taxon>Nostocales</taxon>
        <taxon>Nostocaceae</taxon>
        <taxon>Nostoc</taxon>
    </lineage>
</organism>
<keyword evidence="2" id="KW-0378">Hydrolase</keyword>
<dbReference type="RefSeq" id="WP_190895657.1">
    <property type="nucleotide sequence ID" value="NZ_JACJTE010000005.1"/>
</dbReference>
<dbReference type="PANTHER" id="PTHR34107:SF7">
    <property type="entry name" value="SLR2092 PROTEIN"/>
    <property type="match status" value="1"/>
</dbReference>
<evidence type="ECO:0000259" key="1">
    <source>
        <dbReference type="Pfam" id="PF05685"/>
    </source>
</evidence>
<dbReference type="Gene3D" id="3.90.1570.10">
    <property type="entry name" value="tt1808, chain A"/>
    <property type="match status" value="1"/>
</dbReference>
<dbReference type="Proteomes" id="UP000604661">
    <property type="component" value="Unassembled WGS sequence"/>
</dbReference>
<dbReference type="InterPro" id="IPR011335">
    <property type="entry name" value="Restrct_endonuc-II-like"/>
</dbReference>
<proteinExistence type="predicted"/>
<dbReference type="EMBL" id="JACJTE010000005">
    <property type="protein sequence ID" value="MBD2560266.1"/>
    <property type="molecule type" value="Genomic_DNA"/>
</dbReference>
<name>A0ABR8ERM7_NOSLI</name>
<dbReference type="Pfam" id="PF05685">
    <property type="entry name" value="Uma2"/>
    <property type="match status" value="1"/>
</dbReference>